<reference evidence="3" key="1">
    <citation type="journal article" date="2017" name="Genome Biol.">
        <title>Comparative genomics reveals high biological diversity and specific adaptations in the industrially and medically important fungal genus Aspergillus.</title>
        <authorList>
            <person name="de Vries R.P."/>
            <person name="Riley R."/>
            <person name="Wiebenga A."/>
            <person name="Aguilar-Osorio G."/>
            <person name="Amillis S."/>
            <person name="Uchima C.A."/>
            <person name="Anderluh G."/>
            <person name="Asadollahi M."/>
            <person name="Askin M."/>
            <person name="Barry K."/>
            <person name="Battaglia E."/>
            <person name="Bayram O."/>
            <person name="Benocci T."/>
            <person name="Braus-Stromeyer S.A."/>
            <person name="Caldana C."/>
            <person name="Canovas D."/>
            <person name="Cerqueira G.C."/>
            <person name="Chen F."/>
            <person name="Chen W."/>
            <person name="Choi C."/>
            <person name="Clum A."/>
            <person name="Dos Santos R.A."/>
            <person name="Damasio A.R."/>
            <person name="Diallinas G."/>
            <person name="Emri T."/>
            <person name="Fekete E."/>
            <person name="Flipphi M."/>
            <person name="Freyberg S."/>
            <person name="Gallo A."/>
            <person name="Gournas C."/>
            <person name="Habgood R."/>
            <person name="Hainaut M."/>
            <person name="Harispe M.L."/>
            <person name="Henrissat B."/>
            <person name="Hilden K.S."/>
            <person name="Hope R."/>
            <person name="Hossain A."/>
            <person name="Karabika E."/>
            <person name="Karaffa L."/>
            <person name="Karanyi Z."/>
            <person name="Krasevec N."/>
            <person name="Kuo A."/>
            <person name="Kusch H."/>
            <person name="LaButti K."/>
            <person name="Lagendijk E.L."/>
            <person name="Lapidus A."/>
            <person name="Levasseur A."/>
            <person name="Lindquist E."/>
            <person name="Lipzen A."/>
            <person name="Logrieco A.F."/>
            <person name="MacCabe A."/>
            <person name="Maekelae M.R."/>
            <person name="Malavazi I."/>
            <person name="Melin P."/>
            <person name="Meyer V."/>
            <person name="Mielnichuk N."/>
            <person name="Miskei M."/>
            <person name="Molnar A.P."/>
            <person name="Mule G."/>
            <person name="Ngan C.Y."/>
            <person name="Orejas M."/>
            <person name="Orosz E."/>
            <person name="Ouedraogo J.P."/>
            <person name="Overkamp K.M."/>
            <person name="Park H.-S."/>
            <person name="Perrone G."/>
            <person name="Piumi F."/>
            <person name="Punt P.J."/>
            <person name="Ram A.F."/>
            <person name="Ramon A."/>
            <person name="Rauscher S."/>
            <person name="Record E."/>
            <person name="Riano-Pachon D.M."/>
            <person name="Robert V."/>
            <person name="Roehrig J."/>
            <person name="Ruller R."/>
            <person name="Salamov A."/>
            <person name="Salih N.S."/>
            <person name="Samson R.A."/>
            <person name="Sandor E."/>
            <person name="Sanguinetti M."/>
            <person name="Schuetze T."/>
            <person name="Sepcic K."/>
            <person name="Shelest E."/>
            <person name="Sherlock G."/>
            <person name="Sophianopoulou V."/>
            <person name="Squina F.M."/>
            <person name="Sun H."/>
            <person name="Susca A."/>
            <person name="Todd R.B."/>
            <person name="Tsang A."/>
            <person name="Unkles S.E."/>
            <person name="van de Wiele N."/>
            <person name="van Rossen-Uffink D."/>
            <person name="Oliveira J.V."/>
            <person name="Vesth T.C."/>
            <person name="Visser J."/>
            <person name="Yu J.-H."/>
            <person name="Zhou M."/>
            <person name="Andersen M.R."/>
            <person name="Archer D.B."/>
            <person name="Baker S.E."/>
            <person name="Benoit I."/>
            <person name="Brakhage A.A."/>
            <person name="Braus G.H."/>
            <person name="Fischer R."/>
            <person name="Frisvad J.C."/>
            <person name="Goldman G.H."/>
            <person name="Houbraken J."/>
            <person name="Oakley B."/>
            <person name="Pocsi I."/>
            <person name="Scazzocchio C."/>
            <person name="Seiboth B."/>
            <person name="vanKuyk P.A."/>
            <person name="Wortman J."/>
            <person name="Dyer P.S."/>
            <person name="Grigoriev I.V."/>
        </authorList>
    </citation>
    <scope>NUCLEOTIDE SEQUENCE [LARGE SCALE GENOMIC DNA]</scope>
    <source>
        <strain evidence="3">ITEM 5010</strain>
    </source>
</reference>
<dbReference type="VEuPathDB" id="FungiDB:ASPCADRAFT_208522"/>
<evidence type="ECO:0000313" key="3">
    <source>
        <dbReference type="Proteomes" id="UP000188318"/>
    </source>
</evidence>
<keyword evidence="3" id="KW-1185">Reference proteome</keyword>
<organism evidence="2 3">
    <name type="scientific">Aspergillus carbonarius (strain ITEM 5010)</name>
    <dbReference type="NCBI Taxonomy" id="602072"/>
    <lineage>
        <taxon>Eukaryota</taxon>
        <taxon>Fungi</taxon>
        <taxon>Dikarya</taxon>
        <taxon>Ascomycota</taxon>
        <taxon>Pezizomycotina</taxon>
        <taxon>Eurotiomycetes</taxon>
        <taxon>Eurotiomycetidae</taxon>
        <taxon>Eurotiales</taxon>
        <taxon>Aspergillaceae</taxon>
        <taxon>Aspergillus</taxon>
        <taxon>Aspergillus subgen. Circumdati</taxon>
    </lineage>
</organism>
<sequence>MSNTNIPVETWRHLLRALLRECSYLPDPVARVNLHAHTLERYRRYAKKQPDLLRQIVLRKSALQQLSLLRRANDGYSKPLEKVLQLAYGRRGKRRQDLIDTFITPSDAVDALDSANVQPVVKQFEDGWKPPSLMVDLLKAQRHNAMITLLNAGYHVKETEPDIPSENIWGKPLAPSRRKNIRTAWYVKARANMFPPLPDAELDVLEGLISGAIPWTPPKRRKAIETVSPHVESDINVASFLIKGPSKEDTFEEYVDGRPHIITRRFMQRLWKRVSCLVPRVKWDSTHKKPTFTWDVIHTGPRVAISMDEKNAWQVFDGVDAQGRKIKEDEPQNEPQQSG</sequence>
<dbReference type="OMA" id="QWRHLFR"/>
<dbReference type="InterPro" id="IPR046896">
    <property type="entry name" value="Cup1-like_N"/>
</dbReference>
<dbReference type="OrthoDB" id="5521299at2759"/>
<name>A0A1R3RK57_ASPC5</name>
<evidence type="ECO:0000313" key="2">
    <source>
        <dbReference type="EMBL" id="OOF94865.1"/>
    </source>
</evidence>
<dbReference type="Pfam" id="PF20263">
    <property type="entry name" value="LYRM2-like"/>
    <property type="match status" value="1"/>
</dbReference>
<accession>A0A1R3RK57</accession>
<dbReference type="CDD" id="cd20273">
    <property type="entry name" value="Complex1_LYR_unchar"/>
    <property type="match status" value="1"/>
</dbReference>
<dbReference type="EMBL" id="KV907501">
    <property type="protein sequence ID" value="OOF94865.1"/>
    <property type="molecule type" value="Genomic_DNA"/>
</dbReference>
<protein>
    <recommendedName>
        <fullName evidence="1">LYR motif-containing protein Cup1-like N-terminal domain-containing protein</fullName>
    </recommendedName>
</protein>
<proteinExistence type="predicted"/>
<feature type="domain" description="LYR motif-containing protein Cup1-like N-terminal" evidence="1">
    <location>
        <begin position="14"/>
        <end position="98"/>
    </location>
</feature>
<gene>
    <name evidence="2" type="ORF">ASPCADRAFT_208522</name>
</gene>
<evidence type="ECO:0000259" key="1">
    <source>
        <dbReference type="Pfam" id="PF20263"/>
    </source>
</evidence>
<dbReference type="AlphaFoldDB" id="A0A1R3RK57"/>
<dbReference type="Proteomes" id="UP000188318">
    <property type="component" value="Unassembled WGS sequence"/>
</dbReference>